<accession>A0A9Q4XKM2</accession>
<dbReference type="EMBL" id="RPBY01000001">
    <property type="protein sequence ID" value="NCH86275.1"/>
    <property type="molecule type" value="Genomic_DNA"/>
</dbReference>
<dbReference type="Gene3D" id="2.60.40.3940">
    <property type="match status" value="1"/>
</dbReference>
<feature type="region of interest" description="Disordered" evidence="1">
    <location>
        <begin position="1"/>
        <end position="20"/>
    </location>
</feature>
<evidence type="ECO:0000259" key="2">
    <source>
        <dbReference type="Pfam" id="PF21446"/>
    </source>
</evidence>
<evidence type="ECO:0000313" key="5">
    <source>
        <dbReference type="Proteomes" id="UP000778262"/>
    </source>
</evidence>
<proteinExistence type="predicted"/>
<dbReference type="Pfam" id="PF21446">
    <property type="entry name" value="Gp34_trimer"/>
    <property type="match status" value="1"/>
</dbReference>
<organism evidence="4 5">
    <name type="scientific">Cronobacter dublinensis</name>
    <dbReference type="NCBI Taxonomy" id="413497"/>
    <lineage>
        <taxon>Bacteria</taxon>
        <taxon>Pseudomonadati</taxon>
        <taxon>Pseudomonadota</taxon>
        <taxon>Gammaproteobacteria</taxon>
        <taxon>Enterobacterales</taxon>
        <taxon>Enterobacteriaceae</taxon>
        <taxon>Cronobacter</taxon>
    </lineage>
</organism>
<gene>
    <name evidence="4" type="ORF">EHJ13_02195</name>
</gene>
<dbReference type="InterPro" id="IPR048390">
    <property type="entry name" value="Gp34_trimer"/>
</dbReference>
<comment type="caution">
    <text evidence="4">The sequence shown here is derived from an EMBL/GenBank/DDBJ whole genome shotgun (WGS) entry which is preliminary data.</text>
</comment>
<evidence type="ECO:0000313" key="4">
    <source>
        <dbReference type="EMBL" id="NCH86275.1"/>
    </source>
</evidence>
<feature type="domain" description="Long-tail fiber proximal subunit trimerization" evidence="2">
    <location>
        <begin position="113"/>
        <end position="185"/>
    </location>
</feature>
<evidence type="ECO:0000259" key="3">
    <source>
        <dbReference type="Pfam" id="PF21882"/>
    </source>
</evidence>
<feature type="domain" description="Putative tail fiber protein gp53-like C-terminal" evidence="3">
    <location>
        <begin position="332"/>
        <end position="407"/>
    </location>
</feature>
<dbReference type="Proteomes" id="UP000778262">
    <property type="component" value="Unassembled WGS sequence"/>
</dbReference>
<reference evidence="4" key="1">
    <citation type="submission" date="2018-11" db="EMBL/GenBank/DDBJ databases">
        <title>Genomics analysis of Putative Virulence Factors on Adhesion and Cytotoxicity for Cronobacter spp.</title>
        <authorList>
            <person name="Cui J."/>
        </authorList>
    </citation>
    <scope>NUCLEOTIDE SEQUENCE</scope>
    <source>
        <strain evidence="4">SD69</strain>
    </source>
</reference>
<name>A0A9Q4XKM2_9ENTR</name>
<dbReference type="InterPro" id="IPR054075">
    <property type="entry name" value="Gp53-like_C"/>
</dbReference>
<evidence type="ECO:0000256" key="1">
    <source>
        <dbReference type="SAM" id="MobiDB-lite"/>
    </source>
</evidence>
<protein>
    <submittedName>
        <fullName evidence="4">Phage tail protein</fullName>
    </submittedName>
</protein>
<sequence length="407" mass="43886">MHRIDTPTAQEGKFGAGKNGFTAGDPTLGVPATQLDETFFDSVQEEICAVIEGAGIQLKKSDRAQLSAAINKMIQAKHELALLIKNNLSDVDDVEQARKNLGLGELALKDSLKASDVGAIPITGSTDITGPLRTTGEVQSSTPNGFRIAYGGYGAFWRNDSANLYLMLTDNGDPYGSYNGLRPFRVDLAKGNVSIGTPLYVASTIQADKGVQSGYVGSYAFSAQFATGAAFYETFNTTGVSEFHPLLKQKATITNKAAWSFSYGSLCDNGKLSWCLHMIDGSGHTYRHEWDTSGNYTCPGQLIPGNYANFDARYQAKNTANRASSGWYKDTSTGLIIQWGVAKRSADSTSIAYPIAFPNAALCTNLTVIWGGHFTDQNVFCQPVDRTRFNYIAGSGEVSSYFLAIGY</sequence>
<dbReference type="AlphaFoldDB" id="A0A9Q4XKM2"/>
<dbReference type="Pfam" id="PF21882">
    <property type="entry name" value="Gp53-like_C"/>
    <property type="match status" value="1"/>
</dbReference>
<dbReference type="RefSeq" id="WP_088250758.1">
    <property type="nucleotide sequence ID" value="NZ_RPBY01000001.1"/>
</dbReference>